<protein>
    <submittedName>
        <fullName evidence="2">Uncharacterized protein</fullName>
    </submittedName>
</protein>
<feature type="signal peptide" evidence="1">
    <location>
        <begin position="1"/>
        <end position="19"/>
    </location>
</feature>
<evidence type="ECO:0000256" key="1">
    <source>
        <dbReference type="SAM" id="SignalP"/>
    </source>
</evidence>
<keyword evidence="3" id="KW-1185">Reference proteome</keyword>
<organism evidence="2 3">
    <name type="scientific">Ranitomeya imitator</name>
    <name type="common">mimic poison frog</name>
    <dbReference type="NCBI Taxonomy" id="111125"/>
    <lineage>
        <taxon>Eukaryota</taxon>
        <taxon>Metazoa</taxon>
        <taxon>Chordata</taxon>
        <taxon>Craniata</taxon>
        <taxon>Vertebrata</taxon>
        <taxon>Euteleostomi</taxon>
        <taxon>Amphibia</taxon>
        <taxon>Batrachia</taxon>
        <taxon>Anura</taxon>
        <taxon>Neobatrachia</taxon>
        <taxon>Hyloidea</taxon>
        <taxon>Dendrobatidae</taxon>
        <taxon>Dendrobatinae</taxon>
        <taxon>Ranitomeya</taxon>
    </lineage>
</organism>
<sequence length="206" mass="23358">MSWTAGSLFLACILKRGTLLLLTRTGEILTLTTFGCSVEFGPAEFIPLHPFITYRPPVPVPEASNPSDSLGSVASESDIMRQRYSVTCHPRLPYVMASDGYMVTALRFTDNLSPQIFMKTLLVDAARRLEDVRQKLQMGKSMKNRMRLRTLSSLQATLLRDPWKTPSGAASLCPPSCKKRRRCADSWRRCWLRRTAMIRMILFLLL</sequence>
<accession>A0ABN9LVK7</accession>
<feature type="non-terminal residue" evidence="2">
    <location>
        <position position="206"/>
    </location>
</feature>
<comment type="caution">
    <text evidence="2">The sequence shown here is derived from an EMBL/GenBank/DDBJ whole genome shotgun (WGS) entry which is preliminary data.</text>
</comment>
<dbReference type="EMBL" id="CAUEEQ010030707">
    <property type="protein sequence ID" value="CAJ0949820.1"/>
    <property type="molecule type" value="Genomic_DNA"/>
</dbReference>
<dbReference type="Proteomes" id="UP001176940">
    <property type="component" value="Unassembled WGS sequence"/>
</dbReference>
<keyword evidence="1" id="KW-0732">Signal</keyword>
<feature type="chain" id="PRO_5047003370" evidence="1">
    <location>
        <begin position="20"/>
        <end position="206"/>
    </location>
</feature>
<evidence type="ECO:0000313" key="2">
    <source>
        <dbReference type="EMBL" id="CAJ0949820.1"/>
    </source>
</evidence>
<dbReference type="PANTHER" id="PTHR14492:SF4">
    <property type="entry name" value="CILIOGENESIS AND PLANAR POLARITY EFFECTOR 1"/>
    <property type="match status" value="1"/>
</dbReference>
<proteinExistence type="predicted"/>
<dbReference type="InterPro" id="IPR028236">
    <property type="entry name" value="CPLANE1"/>
</dbReference>
<reference evidence="2" key="1">
    <citation type="submission" date="2023-07" db="EMBL/GenBank/DDBJ databases">
        <authorList>
            <person name="Stuckert A."/>
        </authorList>
    </citation>
    <scope>NUCLEOTIDE SEQUENCE</scope>
</reference>
<dbReference type="PANTHER" id="PTHR14492">
    <property type="entry name" value="JBTS17"/>
    <property type="match status" value="1"/>
</dbReference>
<name>A0ABN9LVK7_9NEOB</name>
<evidence type="ECO:0000313" key="3">
    <source>
        <dbReference type="Proteomes" id="UP001176940"/>
    </source>
</evidence>
<gene>
    <name evidence="2" type="ORF">RIMI_LOCUS12764421</name>
</gene>